<evidence type="ECO:0000256" key="1">
    <source>
        <dbReference type="ARBA" id="ARBA00001974"/>
    </source>
</evidence>
<dbReference type="AlphaFoldDB" id="A0A7C4EVT2"/>
<dbReference type="PANTHER" id="PTHR45754">
    <property type="entry name" value="METHYLENETETRAHYDROFOLATE REDUCTASE"/>
    <property type="match status" value="1"/>
</dbReference>
<sequence>MKSESRLERVLRAGHFAVTAECGPPKGSDVAKLEAKARHLQGKVDAVNVTDNQTAIVRMSSVAACALLKNMGIEPVLQMVTRDRNRIALQSDLFGAYALGIRNVLCLTGDHQSFGNQKGAMGVFDLDSIQLLSVVRDMRDNGHILGGEPIETPPKMFIGAAENPFADPLTWRAVRLAKKIAAGADFIQTQCIFNIDRFEAFMQQARDMGLTEKVYILAGITPFKSAAMARYMSEKVAGMDIPDEMIKRMAGAPKEKQAAEGIQIAVETIERVKSMKGVAGIHVMAIEWEHKVPEILEAAGLSQRPEV</sequence>
<accession>A0A7C4EVT2</accession>
<comment type="pathway">
    <text evidence="7">Amino-acid biosynthesis; L-methionine biosynthesis via de novo pathway.</text>
</comment>
<dbReference type="GO" id="GO:0005829">
    <property type="term" value="C:cytosol"/>
    <property type="evidence" value="ECO:0007669"/>
    <property type="project" value="TreeGrafter"/>
</dbReference>
<dbReference type="GO" id="GO:0071949">
    <property type="term" value="F:FAD binding"/>
    <property type="evidence" value="ECO:0007669"/>
    <property type="project" value="TreeGrafter"/>
</dbReference>
<dbReference type="PANTHER" id="PTHR45754:SF3">
    <property type="entry name" value="METHYLENETETRAHYDROFOLATE REDUCTASE (NADPH)"/>
    <property type="match status" value="1"/>
</dbReference>
<reference evidence="10" key="1">
    <citation type="journal article" date="2020" name="mSystems">
        <title>Genome- and Community-Level Interaction Insights into Carbon Utilization and Element Cycling Functions of Hydrothermarchaeota in Hydrothermal Sediment.</title>
        <authorList>
            <person name="Zhou Z."/>
            <person name="Liu Y."/>
            <person name="Xu W."/>
            <person name="Pan J."/>
            <person name="Luo Z.H."/>
            <person name="Li M."/>
        </authorList>
    </citation>
    <scope>NUCLEOTIDE SEQUENCE [LARGE SCALE GENOMIC DNA]</scope>
    <source>
        <strain evidence="10">SpSt-769</strain>
    </source>
</reference>
<dbReference type="GO" id="GO:0035999">
    <property type="term" value="P:tetrahydrofolate interconversion"/>
    <property type="evidence" value="ECO:0007669"/>
    <property type="project" value="UniProtKB-UniPathway"/>
</dbReference>
<protein>
    <recommendedName>
        <fullName evidence="9">Methylenetetrahydrofolate reductase</fullName>
    </recommendedName>
</protein>
<name>A0A7C4EVT2_9BACT</name>
<gene>
    <name evidence="10" type="ORF">ENV54_03955</name>
</gene>
<comment type="pathway">
    <text evidence="2 9">One-carbon metabolism; tetrahydrofolate interconversion.</text>
</comment>
<dbReference type="UniPathway" id="UPA00193"/>
<evidence type="ECO:0000256" key="3">
    <source>
        <dbReference type="ARBA" id="ARBA00006743"/>
    </source>
</evidence>
<evidence type="ECO:0000313" key="10">
    <source>
        <dbReference type="EMBL" id="HGH60436.1"/>
    </source>
</evidence>
<comment type="cofactor">
    <cofactor evidence="1 9">
        <name>FAD</name>
        <dbReference type="ChEBI" id="CHEBI:57692"/>
    </cofactor>
</comment>
<dbReference type="InterPro" id="IPR029041">
    <property type="entry name" value="FAD-linked_oxidoreductase-like"/>
</dbReference>
<comment type="catalytic activity">
    <reaction evidence="8">
        <text>(6S)-5-methyl-5,6,7,8-tetrahydrofolate + NAD(+) = (6R)-5,10-methylene-5,6,7,8-tetrahydrofolate + NADH + H(+)</text>
        <dbReference type="Rhea" id="RHEA:19821"/>
        <dbReference type="ChEBI" id="CHEBI:15378"/>
        <dbReference type="ChEBI" id="CHEBI:15636"/>
        <dbReference type="ChEBI" id="CHEBI:18608"/>
        <dbReference type="ChEBI" id="CHEBI:57540"/>
        <dbReference type="ChEBI" id="CHEBI:57945"/>
        <dbReference type="EC" id="1.5.1.54"/>
    </reaction>
    <physiologicalReaction direction="right-to-left" evidence="8">
        <dbReference type="Rhea" id="RHEA:19823"/>
    </physiologicalReaction>
</comment>
<dbReference type="SUPFAM" id="SSF51730">
    <property type="entry name" value="FAD-linked oxidoreductase"/>
    <property type="match status" value="1"/>
</dbReference>
<keyword evidence="6 9" id="KW-0560">Oxidoreductase</keyword>
<dbReference type="CDD" id="cd00537">
    <property type="entry name" value="MTHFR"/>
    <property type="match status" value="1"/>
</dbReference>
<evidence type="ECO:0000256" key="7">
    <source>
        <dbReference type="ARBA" id="ARBA00034478"/>
    </source>
</evidence>
<evidence type="ECO:0000256" key="9">
    <source>
        <dbReference type="RuleBase" id="RU003862"/>
    </source>
</evidence>
<proteinExistence type="inferred from homology"/>
<evidence type="ECO:0000256" key="4">
    <source>
        <dbReference type="ARBA" id="ARBA00022630"/>
    </source>
</evidence>
<organism evidence="10">
    <name type="scientific">Desulfomonile tiedjei</name>
    <dbReference type="NCBI Taxonomy" id="2358"/>
    <lineage>
        <taxon>Bacteria</taxon>
        <taxon>Pseudomonadati</taxon>
        <taxon>Thermodesulfobacteriota</taxon>
        <taxon>Desulfomonilia</taxon>
        <taxon>Desulfomonilales</taxon>
        <taxon>Desulfomonilaceae</taxon>
        <taxon>Desulfomonile</taxon>
    </lineage>
</organism>
<dbReference type="EMBL" id="DTGT01000123">
    <property type="protein sequence ID" value="HGH60436.1"/>
    <property type="molecule type" value="Genomic_DNA"/>
</dbReference>
<dbReference type="InterPro" id="IPR003171">
    <property type="entry name" value="Mehydrof_redctse-like"/>
</dbReference>
<comment type="caution">
    <text evidence="10">The sequence shown here is derived from an EMBL/GenBank/DDBJ whole genome shotgun (WGS) entry which is preliminary data.</text>
</comment>
<keyword evidence="4 9" id="KW-0285">Flavoprotein</keyword>
<dbReference type="GO" id="GO:0106312">
    <property type="term" value="F:methylenetetrahydrofolate reductase (NADH) activity"/>
    <property type="evidence" value="ECO:0007669"/>
    <property type="project" value="UniProtKB-EC"/>
</dbReference>
<evidence type="ECO:0000256" key="5">
    <source>
        <dbReference type="ARBA" id="ARBA00022827"/>
    </source>
</evidence>
<evidence type="ECO:0000256" key="2">
    <source>
        <dbReference type="ARBA" id="ARBA00004777"/>
    </source>
</evidence>
<evidence type="ECO:0000256" key="8">
    <source>
        <dbReference type="ARBA" id="ARBA00048628"/>
    </source>
</evidence>
<evidence type="ECO:0000256" key="6">
    <source>
        <dbReference type="ARBA" id="ARBA00023002"/>
    </source>
</evidence>
<keyword evidence="5 9" id="KW-0274">FAD</keyword>
<dbReference type="Pfam" id="PF02219">
    <property type="entry name" value="MTHFR"/>
    <property type="match status" value="1"/>
</dbReference>
<dbReference type="Gene3D" id="3.20.20.220">
    <property type="match status" value="1"/>
</dbReference>
<dbReference type="GO" id="GO:0009086">
    <property type="term" value="P:methionine biosynthetic process"/>
    <property type="evidence" value="ECO:0007669"/>
    <property type="project" value="TreeGrafter"/>
</dbReference>
<comment type="similarity">
    <text evidence="3 9">Belongs to the methylenetetrahydrofolate reductase family.</text>
</comment>